<evidence type="ECO:0000313" key="2">
    <source>
        <dbReference type="EMBL" id="PRY72625.1"/>
    </source>
</evidence>
<feature type="region of interest" description="Disordered" evidence="1">
    <location>
        <begin position="1"/>
        <end position="22"/>
    </location>
</feature>
<feature type="compositionally biased region" description="Polar residues" evidence="1">
    <location>
        <begin position="136"/>
        <end position="147"/>
    </location>
</feature>
<reference evidence="2 3" key="1">
    <citation type="submission" date="2018-03" db="EMBL/GenBank/DDBJ databases">
        <title>Comparative analysis of microorganisms from saline springs in Andes Mountain Range, Colombia.</title>
        <authorList>
            <person name="Rubin E."/>
        </authorList>
    </citation>
    <scope>NUCLEOTIDE SEQUENCE [LARGE SCALE GENOMIC DNA]</scope>
    <source>
        <strain evidence="2 3">USBA 854</strain>
    </source>
</reference>
<gene>
    <name evidence="2" type="ORF">BCL64_103104</name>
</gene>
<protein>
    <submittedName>
        <fullName evidence="2">Uncharacterized protein</fullName>
    </submittedName>
</protein>
<accession>A0A2T0VQG5</accession>
<evidence type="ECO:0000313" key="3">
    <source>
        <dbReference type="Proteomes" id="UP000239896"/>
    </source>
</evidence>
<name>A0A2T0VQG5_9GAMM</name>
<dbReference type="RefSeq" id="WP_106229770.1">
    <property type="nucleotide sequence ID" value="NZ_PVTM01000003.1"/>
</dbReference>
<dbReference type="AlphaFoldDB" id="A0A2T0VQG5"/>
<feature type="compositionally biased region" description="Polar residues" evidence="1">
    <location>
        <begin position="1"/>
        <end position="11"/>
    </location>
</feature>
<sequence>MQQTTIAQRQQAGHRAEAAMRGADSHRLFGDASLKRVAMMGLLAACLAVTQLAQASDVTTAGGGSAEEVFGVTGMHLTESLDDKALETIRGRYVDVRVLGEGSEDSVILWDERSRRGTGNGGNGTGRSLSTGLGNQQSTTVTTRRGQ</sequence>
<comment type="caution">
    <text evidence="2">The sequence shown here is derived from an EMBL/GenBank/DDBJ whole genome shotgun (WGS) entry which is preliminary data.</text>
</comment>
<dbReference type="Proteomes" id="UP000239896">
    <property type="component" value="Unassembled WGS sequence"/>
</dbReference>
<evidence type="ECO:0000256" key="1">
    <source>
        <dbReference type="SAM" id="MobiDB-lite"/>
    </source>
</evidence>
<feature type="compositionally biased region" description="Low complexity" evidence="1">
    <location>
        <begin position="126"/>
        <end position="135"/>
    </location>
</feature>
<organism evidence="2 3">
    <name type="scientific">Halomonas ventosae</name>
    <dbReference type="NCBI Taxonomy" id="229007"/>
    <lineage>
        <taxon>Bacteria</taxon>
        <taxon>Pseudomonadati</taxon>
        <taxon>Pseudomonadota</taxon>
        <taxon>Gammaproteobacteria</taxon>
        <taxon>Oceanospirillales</taxon>
        <taxon>Halomonadaceae</taxon>
        <taxon>Halomonas</taxon>
    </lineage>
</organism>
<feature type="region of interest" description="Disordered" evidence="1">
    <location>
        <begin position="111"/>
        <end position="147"/>
    </location>
</feature>
<keyword evidence="3" id="KW-1185">Reference proteome</keyword>
<dbReference type="EMBL" id="PVTM01000003">
    <property type="protein sequence ID" value="PRY72625.1"/>
    <property type="molecule type" value="Genomic_DNA"/>
</dbReference>
<proteinExistence type="predicted"/>